<evidence type="ECO:0000313" key="1">
    <source>
        <dbReference type="EMBL" id="KKL67987.1"/>
    </source>
</evidence>
<reference evidence="1" key="1">
    <citation type="journal article" date="2015" name="Nature">
        <title>Complex archaea that bridge the gap between prokaryotes and eukaryotes.</title>
        <authorList>
            <person name="Spang A."/>
            <person name="Saw J.H."/>
            <person name="Jorgensen S.L."/>
            <person name="Zaremba-Niedzwiedzka K."/>
            <person name="Martijn J."/>
            <person name="Lind A.E."/>
            <person name="van Eijk R."/>
            <person name="Schleper C."/>
            <person name="Guy L."/>
            <person name="Ettema T.J."/>
        </authorList>
    </citation>
    <scope>NUCLEOTIDE SEQUENCE</scope>
</reference>
<accession>A0A0F9GY11</accession>
<comment type="caution">
    <text evidence="1">The sequence shown here is derived from an EMBL/GenBank/DDBJ whole genome shotgun (WGS) entry which is preliminary data.</text>
</comment>
<protein>
    <submittedName>
        <fullName evidence="1">Uncharacterized protein</fullName>
    </submittedName>
</protein>
<dbReference type="AlphaFoldDB" id="A0A0F9GY11"/>
<proteinExistence type="predicted"/>
<sequence length="55" mass="6413">MYLLSFGKWSNAGGIFFHRDRLYTLRGQWTPVVKVTKRYKSWFGFFHKPSNAAGG</sequence>
<name>A0A0F9GY11_9ZZZZ</name>
<organism evidence="1">
    <name type="scientific">marine sediment metagenome</name>
    <dbReference type="NCBI Taxonomy" id="412755"/>
    <lineage>
        <taxon>unclassified sequences</taxon>
        <taxon>metagenomes</taxon>
        <taxon>ecological metagenomes</taxon>
    </lineage>
</organism>
<gene>
    <name evidence="1" type="ORF">LCGC14_2129480</name>
</gene>
<dbReference type="EMBL" id="LAZR01026675">
    <property type="protein sequence ID" value="KKL67987.1"/>
    <property type="molecule type" value="Genomic_DNA"/>
</dbReference>